<dbReference type="PANTHER" id="PTHR22879">
    <property type="entry name" value="NUT FAMILY MEMBER 1"/>
    <property type="match status" value="1"/>
</dbReference>
<proteinExistence type="inferred from homology"/>
<dbReference type="Pfam" id="PF12881">
    <property type="entry name" value="NUT"/>
    <property type="match status" value="1"/>
</dbReference>
<reference evidence="4" key="2">
    <citation type="submission" date="2025-08" db="UniProtKB">
        <authorList>
            <consortium name="Ensembl"/>
        </authorList>
    </citation>
    <scope>IDENTIFICATION</scope>
</reference>
<dbReference type="InterPro" id="IPR024309">
    <property type="entry name" value="NUT_N"/>
</dbReference>
<dbReference type="Ensembl" id="ENSSSCT00070001548.1">
    <property type="protein sequence ID" value="ENSSSCP00070001329.1"/>
    <property type="gene ID" value="ENSSSCG00070000802.1"/>
</dbReference>
<evidence type="ECO:0000313" key="4">
    <source>
        <dbReference type="Ensembl" id="ENSSSCP00070001329.1"/>
    </source>
</evidence>
<organism evidence="4 5">
    <name type="scientific">Sus scrofa</name>
    <name type="common">Pig</name>
    <dbReference type="NCBI Taxonomy" id="9823"/>
    <lineage>
        <taxon>Eukaryota</taxon>
        <taxon>Metazoa</taxon>
        <taxon>Chordata</taxon>
        <taxon>Craniata</taxon>
        <taxon>Vertebrata</taxon>
        <taxon>Euteleostomi</taxon>
        <taxon>Mammalia</taxon>
        <taxon>Eutheria</taxon>
        <taxon>Laurasiatheria</taxon>
        <taxon>Artiodactyla</taxon>
        <taxon>Suina</taxon>
        <taxon>Suidae</taxon>
        <taxon>Sus</taxon>
    </lineage>
</organism>
<dbReference type="AlphaFoldDB" id="A0A4X1SH14"/>
<dbReference type="InterPro" id="IPR024310">
    <property type="entry name" value="NUT"/>
</dbReference>
<feature type="domain" description="Nuclear Testis protein N-terminal" evidence="3">
    <location>
        <begin position="122"/>
        <end position="818"/>
    </location>
</feature>
<evidence type="ECO:0000256" key="2">
    <source>
        <dbReference type="SAM" id="MobiDB-lite"/>
    </source>
</evidence>
<feature type="region of interest" description="Disordered" evidence="2">
    <location>
        <begin position="246"/>
        <end position="302"/>
    </location>
</feature>
<comment type="similarity">
    <text evidence="1">Belongs to the NUT family.</text>
</comment>
<feature type="region of interest" description="Disordered" evidence="2">
    <location>
        <begin position="585"/>
        <end position="697"/>
    </location>
</feature>
<reference evidence="5" key="1">
    <citation type="submission" date="2017-08" db="EMBL/GenBank/DDBJ databases">
        <title>USMARCv1.0.</title>
        <authorList>
            <person name="Hannum G.I."/>
            <person name="Koren S."/>
            <person name="Schroeder S.G."/>
            <person name="Chin S.C."/>
            <person name="Nonneman D.J."/>
            <person name="Becker S.A."/>
            <person name="Rosen B.D."/>
            <person name="Bickhart D.M."/>
            <person name="Putnam N.H."/>
            <person name="Green R.E."/>
            <person name="Tuggle C.K."/>
            <person name="Liu H."/>
            <person name="Rohrer G.A."/>
            <person name="Warr A."/>
            <person name="Hall R."/>
            <person name="Kim K."/>
            <person name="Hume D.A."/>
            <person name="Talbot R."/>
            <person name="Chow W."/>
            <person name="Howe K."/>
            <person name="Schwartz A.S."/>
            <person name="Watson M."/>
            <person name="Archibald A.L."/>
            <person name="Phillippy A.M."/>
            <person name="Smith T.P.L."/>
        </authorList>
    </citation>
    <scope>NUCLEOTIDE SEQUENCE [LARGE SCALE GENOMIC DNA]</scope>
</reference>
<evidence type="ECO:0000313" key="5">
    <source>
        <dbReference type="Proteomes" id="UP000314985"/>
    </source>
</evidence>
<evidence type="ECO:0000259" key="3">
    <source>
        <dbReference type="Pfam" id="PF12881"/>
    </source>
</evidence>
<dbReference type="PANTHER" id="PTHR22879:SF14">
    <property type="entry name" value="NUT FAMILY MEMBER 2A-RELATED"/>
    <property type="match status" value="1"/>
</dbReference>
<dbReference type="Proteomes" id="UP000314985">
    <property type="component" value="Unassembled WGS sequence"/>
</dbReference>
<protein>
    <recommendedName>
        <fullName evidence="3">Nuclear Testis protein N-terminal domain-containing protein</fullName>
    </recommendedName>
</protein>
<accession>A0A4X1SH14</accession>
<name>A0A4X1SH14_PIG</name>
<sequence>MEVQGKGTSRQTWCCDSENQHIHCLTRHSTIVWPLHKVEETSGSCLPAEASMEWHPTPTQAHLPSALPHCRMTGGPHSTVEIQTWLPSMSPILLFHSPLSFLSTAFHCWARMWSCTLGPHAPILPPLLAPTPASLGAAPATAHGPLLLPGSTLLQPAHPMTPRVTPADHGPIAPGLGNIPGPVWSGGRSALPHQSQAFGRPKAPLNGNASRALMGSALCPAPLCRASPVGDSRVAAPAIAAAQAGKGGLAPGLPPQAAPSCPDGLHPAPGSSGPWPHGTSGAGSLHASQHTGPQEDASHHKSVYQNFRRWQRFKSLARSHLPQSPDAEALSCFLIPVLRTLARLKPTMMLEEGMWQTMQEWQHMSTVERMAFYEMAAKFMQFEAEDEIRIGNVTCTTRAQGMPPPAPPKLAPQEPTSRVSIWALGPLTFPSSCSASACAPRKHGPRVQHTHPRPRRAWQLLENKAPKEIPPEARREHGDILQALVGPGPSATGESDMECREDGYELPQDEDGCFPDPDLLSYVDKLCSQEDFDTKVEAVIHPRFLAELLSPEPELDLSGLAEELEQEEGLSPEELVQTQVLASEEDDGVPATPNHSVPHLDSRPSESLARQDAQRNEQGSQPVVRDETCTPQMDFHGHVRHPQTDRGLFRHKGSVPSPGYQEPTQRSGPPSGPRASKVLREASPLSEAPGLGHRFSEDEEELPSLAFLLGLHHSLLPWGLPQSPVPASGLVCTAGQRAQQASQAPFPQRMGLSSGPLEAAKSRKRAQCGGLAAAEDLARPRADLRGSGRHTLALGLVDPSQPKRSRCDPCVTRRRRKWHCSQ</sequence>
<evidence type="ECO:0000256" key="1">
    <source>
        <dbReference type="ARBA" id="ARBA00010586"/>
    </source>
</evidence>